<dbReference type="InterPro" id="IPR010169">
    <property type="entry name" value="AcOrn-deacetyl"/>
</dbReference>
<dbReference type="RefSeq" id="WP_108857076.1">
    <property type="nucleotide sequence ID" value="NZ_OMOI01000001.1"/>
</dbReference>
<evidence type="ECO:0000256" key="3">
    <source>
        <dbReference type="ARBA" id="ARBA00022490"/>
    </source>
</evidence>
<evidence type="ECO:0000256" key="8">
    <source>
        <dbReference type="ARBA" id="ARBA00022833"/>
    </source>
</evidence>
<evidence type="ECO:0000256" key="7">
    <source>
        <dbReference type="ARBA" id="ARBA00022801"/>
    </source>
</evidence>
<dbReference type="InterPro" id="IPR002933">
    <property type="entry name" value="Peptidase_M20"/>
</dbReference>
<keyword evidence="8" id="KW-0862">Zinc</keyword>
<dbReference type="InterPro" id="IPR036264">
    <property type="entry name" value="Bact_exopeptidase_dim_dom"/>
</dbReference>
<dbReference type="Gene3D" id="3.30.70.360">
    <property type="match status" value="1"/>
</dbReference>
<dbReference type="SUPFAM" id="SSF53187">
    <property type="entry name" value="Zn-dependent exopeptidases"/>
    <property type="match status" value="1"/>
</dbReference>
<dbReference type="Pfam" id="PF07687">
    <property type="entry name" value="M20_dimer"/>
    <property type="match status" value="1"/>
</dbReference>
<evidence type="ECO:0000256" key="9">
    <source>
        <dbReference type="ARBA" id="ARBA00023285"/>
    </source>
</evidence>
<keyword evidence="5" id="KW-0028">Amino-acid biosynthesis</keyword>
<comment type="similarity">
    <text evidence="2">Belongs to the peptidase M20A family. ArgE subfamily.</text>
</comment>
<organism evidence="11 12">
    <name type="scientific">Aliiroseovarius pelagivivens</name>
    <dbReference type="NCBI Taxonomy" id="1639690"/>
    <lineage>
        <taxon>Bacteria</taxon>
        <taxon>Pseudomonadati</taxon>
        <taxon>Pseudomonadota</taxon>
        <taxon>Alphaproteobacteria</taxon>
        <taxon>Rhodobacterales</taxon>
        <taxon>Paracoccaceae</taxon>
        <taxon>Aliiroseovarius</taxon>
    </lineage>
</organism>
<evidence type="ECO:0000256" key="2">
    <source>
        <dbReference type="ARBA" id="ARBA00005691"/>
    </source>
</evidence>
<evidence type="ECO:0000259" key="10">
    <source>
        <dbReference type="Pfam" id="PF07687"/>
    </source>
</evidence>
<dbReference type="PANTHER" id="PTHR43808:SF31">
    <property type="entry name" value="N-ACETYL-L-CITRULLINE DEACETYLASE"/>
    <property type="match status" value="1"/>
</dbReference>
<keyword evidence="3" id="KW-0963">Cytoplasm</keyword>
<keyword evidence="6" id="KW-0479">Metal-binding</keyword>
<feature type="domain" description="Peptidase M20 dimerisation" evidence="10">
    <location>
        <begin position="172"/>
        <end position="282"/>
    </location>
</feature>
<dbReference type="GO" id="GO:0046872">
    <property type="term" value="F:metal ion binding"/>
    <property type="evidence" value="ECO:0007669"/>
    <property type="project" value="UniProtKB-KW"/>
</dbReference>
<dbReference type="PANTHER" id="PTHR43808">
    <property type="entry name" value="ACETYLORNITHINE DEACETYLASE"/>
    <property type="match status" value="1"/>
</dbReference>
<proteinExistence type="inferred from homology"/>
<dbReference type="InterPro" id="IPR050072">
    <property type="entry name" value="Peptidase_M20A"/>
</dbReference>
<keyword evidence="4" id="KW-0055">Arginine biosynthesis</keyword>
<accession>A0A2R8AM51</accession>
<evidence type="ECO:0000256" key="4">
    <source>
        <dbReference type="ARBA" id="ARBA00022571"/>
    </source>
</evidence>
<protein>
    <submittedName>
        <fullName evidence="11">Acetylornithine deacetylase</fullName>
        <ecNumber evidence="11">3.5.1.16</ecNumber>
    </submittedName>
</protein>
<dbReference type="GO" id="GO:0008777">
    <property type="term" value="F:acetylornithine deacetylase activity"/>
    <property type="evidence" value="ECO:0007669"/>
    <property type="project" value="UniProtKB-EC"/>
</dbReference>
<dbReference type="EC" id="3.5.1.16" evidence="11"/>
<sequence>MLDEAKRILKDLIAFPTVSADSNLAMIGYMADHLEACGARVEVFHDPTGQKANLFATLGPDTDGGLVLSGHSDVVPVTDQDWSSDPFEMVERDGRLYGRGTCDMKGFIAATLAMAPHFAQTPRTSPIHFAFTYDEETGCIGAGHLAQSLTERGLRPSMAIIGEPTMMRIIEGHKGCFEYTTRLQGLEGHGSAPDLGVNAVEYAVRYVARLLELREQLKGMAPKDSPFDPPWTTMNVGALHGGSVHNVIAPKAQIDWEMRPVQNSDAAFVKQSIATYCNDTLLPAMQAVHPGATIETEIVGEVAGLIPVEGNEAKRILSELTGANSADVVPFGTEAGIFQQLGMDVVVCGPGSIEQAHKADEFLSLDQLSLCLDLLGKIDLTFANEVRD</sequence>
<evidence type="ECO:0000256" key="5">
    <source>
        <dbReference type="ARBA" id="ARBA00022605"/>
    </source>
</evidence>
<dbReference type="InterPro" id="IPR001261">
    <property type="entry name" value="ArgE/DapE_CS"/>
</dbReference>
<comment type="cofactor">
    <cofactor evidence="1">
        <name>Zn(2+)</name>
        <dbReference type="ChEBI" id="CHEBI:29105"/>
    </cofactor>
</comment>
<keyword evidence="12" id="KW-1185">Reference proteome</keyword>
<keyword evidence="9" id="KW-0170">Cobalt</keyword>
<dbReference type="SUPFAM" id="SSF55031">
    <property type="entry name" value="Bacterial exopeptidase dimerisation domain"/>
    <property type="match status" value="1"/>
</dbReference>
<dbReference type="EMBL" id="OMOI01000001">
    <property type="protein sequence ID" value="SPF77123.1"/>
    <property type="molecule type" value="Genomic_DNA"/>
</dbReference>
<dbReference type="NCBIfam" id="NF005710">
    <property type="entry name" value="PRK07522.1"/>
    <property type="match status" value="1"/>
</dbReference>
<gene>
    <name evidence="11" type="primary">argE_1</name>
    <name evidence="11" type="ORF">ALP8811_02146</name>
</gene>
<dbReference type="Gene3D" id="3.40.630.10">
    <property type="entry name" value="Zn peptidases"/>
    <property type="match status" value="1"/>
</dbReference>
<dbReference type="Proteomes" id="UP000244911">
    <property type="component" value="Unassembled WGS sequence"/>
</dbReference>
<dbReference type="Pfam" id="PF01546">
    <property type="entry name" value="Peptidase_M20"/>
    <property type="match status" value="1"/>
</dbReference>
<dbReference type="CDD" id="cd03894">
    <property type="entry name" value="M20_ArgE"/>
    <property type="match status" value="1"/>
</dbReference>
<dbReference type="OrthoDB" id="9809784at2"/>
<evidence type="ECO:0000313" key="12">
    <source>
        <dbReference type="Proteomes" id="UP000244911"/>
    </source>
</evidence>
<reference evidence="12" key="1">
    <citation type="submission" date="2018-03" db="EMBL/GenBank/DDBJ databases">
        <authorList>
            <person name="Rodrigo-Torres L."/>
            <person name="Arahal R. D."/>
            <person name="Lucena T."/>
        </authorList>
    </citation>
    <scope>NUCLEOTIDE SEQUENCE [LARGE SCALE GENOMIC DNA]</scope>
    <source>
        <strain evidence="12">CECT 8811</strain>
    </source>
</reference>
<dbReference type="InterPro" id="IPR011650">
    <property type="entry name" value="Peptidase_M20_dimer"/>
</dbReference>
<dbReference type="GO" id="GO:0006526">
    <property type="term" value="P:L-arginine biosynthetic process"/>
    <property type="evidence" value="ECO:0007669"/>
    <property type="project" value="UniProtKB-KW"/>
</dbReference>
<evidence type="ECO:0000313" key="11">
    <source>
        <dbReference type="EMBL" id="SPF77123.1"/>
    </source>
</evidence>
<evidence type="ECO:0000256" key="1">
    <source>
        <dbReference type="ARBA" id="ARBA00001947"/>
    </source>
</evidence>
<dbReference type="PROSITE" id="PS00759">
    <property type="entry name" value="ARGE_DAPE_CPG2_2"/>
    <property type="match status" value="1"/>
</dbReference>
<keyword evidence="7 11" id="KW-0378">Hydrolase</keyword>
<dbReference type="AlphaFoldDB" id="A0A2R8AM51"/>
<dbReference type="NCBIfam" id="TIGR01892">
    <property type="entry name" value="AcOrn-deacetyl"/>
    <property type="match status" value="1"/>
</dbReference>
<name>A0A2R8AM51_9RHOB</name>
<evidence type="ECO:0000256" key="6">
    <source>
        <dbReference type="ARBA" id="ARBA00022723"/>
    </source>
</evidence>